<dbReference type="SUPFAM" id="SSF110296">
    <property type="entry name" value="Oligoxyloglucan reducing end-specific cellobiohydrolase"/>
    <property type="match status" value="1"/>
</dbReference>
<protein>
    <recommendedName>
        <fullName evidence="4">PQQ-like domain-containing protein</fullName>
    </recommendedName>
</protein>
<accession>A0ABD6BW22</accession>
<dbReference type="RefSeq" id="WP_267644954.1">
    <property type="nucleotide sequence ID" value="NZ_JANHGR010000001.1"/>
</dbReference>
<gene>
    <name evidence="2" type="ORF">ACFSAU_15245</name>
</gene>
<organism evidence="2 3">
    <name type="scientific">Halolamina litorea</name>
    <dbReference type="NCBI Taxonomy" id="1515593"/>
    <lineage>
        <taxon>Archaea</taxon>
        <taxon>Methanobacteriati</taxon>
        <taxon>Methanobacteriota</taxon>
        <taxon>Stenosarchaea group</taxon>
        <taxon>Halobacteria</taxon>
        <taxon>Halobacteriales</taxon>
        <taxon>Haloferacaceae</taxon>
    </lineage>
</organism>
<keyword evidence="3" id="KW-1185">Reference proteome</keyword>
<name>A0ABD6BW22_9EURY</name>
<evidence type="ECO:0008006" key="4">
    <source>
        <dbReference type="Google" id="ProtNLM"/>
    </source>
</evidence>
<sequence>MTPREPPAWQTVETPARNTLYGVTVFGSGAVAVGESGVVFGRPNGEGWQPIIEHGPAGNSRTLAAVAATGEGARVWFAGESGAVGTYDVAGAVKRDFSNVDGIDADWQAVAVTGAANEETVYLATDEGAVLRLSIVDRSLEVGEFVRPPTLATGLAGLEALDDGRLVVLSRGGRLFVTEDREQWTTVQFQPDEFVDVAAQSAAGNQKSATSGDVGADGEAITAIRAPGEGYRYADGDSFSFPFGQPTLTAVSAAVGRTVAVGTGGGVYRRAPDGWVTVTTDNDRTLRDVAAVPAGDEGGARDVAVGAAGTILERGGIPDGTADWSEPPGGDDEEGGSIY</sequence>
<dbReference type="EMBL" id="JBHUCZ010000022">
    <property type="protein sequence ID" value="MFD1568849.1"/>
    <property type="molecule type" value="Genomic_DNA"/>
</dbReference>
<evidence type="ECO:0000313" key="3">
    <source>
        <dbReference type="Proteomes" id="UP001597139"/>
    </source>
</evidence>
<dbReference type="AlphaFoldDB" id="A0ABD6BW22"/>
<evidence type="ECO:0000256" key="1">
    <source>
        <dbReference type="SAM" id="MobiDB-lite"/>
    </source>
</evidence>
<evidence type="ECO:0000313" key="2">
    <source>
        <dbReference type="EMBL" id="MFD1568849.1"/>
    </source>
</evidence>
<proteinExistence type="predicted"/>
<dbReference type="Proteomes" id="UP001597139">
    <property type="component" value="Unassembled WGS sequence"/>
</dbReference>
<feature type="region of interest" description="Disordered" evidence="1">
    <location>
        <begin position="312"/>
        <end position="339"/>
    </location>
</feature>
<feature type="compositionally biased region" description="Acidic residues" evidence="1">
    <location>
        <begin position="329"/>
        <end position="339"/>
    </location>
</feature>
<comment type="caution">
    <text evidence="2">The sequence shown here is derived from an EMBL/GenBank/DDBJ whole genome shotgun (WGS) entry which is preliminary data.</text>
</comment>
<reference evidence="2 3" key="1">
    <citation type="journal article" date="2019" name="Int. J. Syst. Evol. Microbiol.">
        <title>The Global Catalogue of Microorganisms (GCM) 10K type strain sequencing project: providing services to taxonomists for standard genome sequencing and annotation.</title>
        <authorList>
            <consortium name="The Broad Institute Genomics Platform"/>
            <consortium name="The Broad Institute Genome Sequencing Center for Infectious Disease"/>
            <person name="Wu L."/>
            <person name="Ma J."/>
        </authorList>
    </citation>
    <scope>NUCLEOTIDE SEQUENCE [LARGE SCALE GENOMIC DNA]</scope>
    <source>
        <strain evidence="2 3">CGMCC 1.12859</strain>
    </source>
</reference>